<reference evidence="2" key="1">
    <citation type="journal article" date="2014" name="Front. Microbiol.">
        <title>High frequency of phylogenetically diverse reductive dehalogenase-homologous genes in deep subseafloor sedimentary metagenomes.</title>
        <authorList>
            <person name="Kawai M."/>
            <person name="Futagami T."/>
            <person name="Toyoda A."/>
            <person name="Takaki Y."/>
            <person name="Nishi S."/>
            <person name="Hori S."/>
            <person name="Arai W."/>
            <person name="Tsubouchi T."/>
            <person name="Morono Y."/>
            <person name="Uchiyama I."/>
            <person name="Ito T."/>
            <person name="Fujiyama A."/>
            <person name="Inagaki F."/>
            <person name="Takami H."/>
        </authorList>
    </citation>
    <scope>NUCLEOTIDE SEQUENCE</scope>
    <source>
        <strain evidence="2">Expedition CK06-06</strain>
    </source>
</reference>
<evidence type="ECO:0000256" key="1">
    <source>
        <dbReference type="SAM" id="Phobius"/>
    </source>
</evidence>
<dbReference type="AlphaFoldDB" id="X1KTE3"/>
<proteinExistence type="predicted"/>
<keyword evidence="1" id="KW-0472">Membrane</keyword>
<name>X1KTE3_9ZZZZ</name>
<feature type="non-terminal residue" evidence="2">
    <location>
        <position position="48"/>
    </location>
</feature>
<evidence type="ECO:0000313" key="2">
    <source>
        <dbReference type="EMBL" id="GAI10367.1"/>
    </source>
</evidence>
<comment type="caution">
    <text evidence="2">The sequence shown here is derived from an EMBL/GenBank/DDBJ whole genome shotgun (WGS) entry which is preliminary data.</text>
</comment>
<protein>
    <submittedName>
        <fullName evidence="2">Uncharacterized protein</fullName>
    </submittedName>
</protein>
<accession>X1KTE3</accession>
<dbReference type="EMBL" id="BARV01011637">
    <property type="protein sequence ID" value="GAI10367.1"/>
    <property type="molecule type" value="Genomic_DNA"/>
</dbReference>
<sequence length="48" mass="5505">MNELILDKKRFLKGLAISLIIGIIVILIITFVTINQNTWTSLSYINKK</sequence>
<keyword evidence="1" id="KW-0812">Transmembrane</keyword>
<keyword evidence="1" id="KW-1133">Transmembrane helix</keyword>
<gene>
    <name evidence="2" type="ORF">S06H3_21963</name>
</gene>
<feature type="transmembrane region" description="Helical" evidence="1">
    <location>
        <begin position="12"/>
        <end position="34"/>
    </location>
</feature>
<organism evidence="2">
    <name type="scientific">marine sediment metagenome</name>
    <dbReference type="NCBI Taxonomy" id="412755"/>
    <lineage>
        <taxon>unclassified sequences</taxon>
        <taxon>metagenomes</taxon>
        <taxon>ecological metagenomes</taxon>
    </lineage>
</organism>